<dbReference type="InterPro" id="IPR016030">
    <property type="entry name" value="CblAdoTrfase-like"/>
</dbReference>
<evidence type="ECO:0000259" key="5">
    <source>
        <dbReference type="Pfam" id="PF01923"/>
    </source>
</evidence>
<keyword evidence="2" id="KW-0547">Nucleotide-binding</keyword>
<dbReference type="InterPro" id="IPR029499">
    <property type="entry name" value="PduO-typ"/>
</dbReference>
<dbReference type="InterPro" id="IPR036451">
    <property type="entry name" value="CblAdoTrfase-like_sf"/>
</dbReference>
<feature type="coiled-coil region" evidence="4">
    <location>
        <begin position="75"/>
        <end position="102"/>
    </location>
</feature>
<reference evidence="6 7" key="1">
    <citation type="journal article" date="2010" name="Proc. Natl. Acad. Sci. U.S.A.">
        <title>Enigmatic, ultrasmall, uncultivated Archaea.</title>
        <authorList>
            <person name="Baker B.J."/>
            <person name="Comolli L.R."/>
            <person name="Dick G.J."/>
            <person name="Hauser L.J."/>
            <person name="Hyatt D."/>
            <person name="Dill B.D."/>
            <person name="Land M.L."/>
            <person name="Verberkmoes N.C."/>
            <person name="Hettich R.L."/>
            <person name="Banfield J.F."/>
        </authorList>
    </citation>
    <scope>NUCLEOTIDE SEQUENCE [LARGE SCALE GENOMIC DNA]</scope>
</reference>
<dbReference type="AlphaFoldDB" id="D2EFH3"/>
<evidence type="ECO:0000256" key="3">
    <source>
        <dbReference type="ARBA" id="ARBA00022840"/>
    </source>
</evidence>
<evidence type="ECO:0000313" key="7">
    <source>
        <dbReference type="Proteomes" id="UP000009375"/>
    </source>
</evidence>
<keyword evidence="3" id="KW-0067">ATP-binding</keyword>
<dbReference type="GO" id="GO:0008817">
    <property type="term" value="F:corrinoid adenosyltransferase activity"/>
    <property type="evidence" value="ECO:0007669"/>
    <property type="project" value="TreeGrafter"/>
</dbReference>
<protein>
    <submittedName>
        <fullName evidence="6">ATP--cobalamin adenosyltransferase</fullName>
    </submittedName>
</protein>
<proteinExistence type="predicted"/>
<accession>D2EFH3</accession>
<dbReference type="NCBIfam" id="TIGR00636">
    <property type="entry name" value="PduO_Nterm"/>
    <property type="match status" value="1"/>
</dbReference>
<dbReference type="EMBL" id="GG730046">
    <property type="protein sequence ID" value="EEZ92870.1"/>
    <property type="molecule type" value="Genomic_DNA"/>
</dbReference>
<dbReference type="Proteomes" id="UP000009375">
    <property type="component" value="Unassembled WGS sequence"/>
</dbReference>
<evidence type="ECO:0000256" key="4">
    <source>
        <dbReference type="SAM" id="Coils"/>
    </source>
</evidence>
<dbReference type="Gene3D" id="1.20.1200.10">
    <property type="entry name" value="Cobalamin adenosyltransferase-like"/>
    <property type="match status" value="1"/>
</dbReference>
<sequence>MEYYSGRGDKGKTDIANKRIGKDKDVIELIGTLDELNAFIGFTLSKIKYEDVRNMLKKTERAIYIISACASGYAALVKREKVELVKKDVEDLENDIKSISNETDDIVKFIYPNGSESACALNVCRTLARKAERRAIKAKIKNEYILAYLNRLSSLLFVLSRTANKRDGVKEEFF</sequence>
<feature type="domain" description="Cobalamin adenosyltransferase-like" evidence="5">
    <location>
        <begin position="4"/>
        <end position="162"/>
    </location>
</feature>
<dbReference type="PANTHER" id="PTHR12213">
    <property type="entry name" value="CORRINOID ADENOSYLTRANSFERASE"/>
    <property type="match status" value="1"/>
</dbReference>
<name>D2EFH3_PARA4</name>
<dbReference type="GO" id="GO:0005524">
    <property type="term" value="F:ATP binding"/>
    <property type="evidence" value="ECO:0007669"/>
    <property type="project" value="UniProtKB-KW"/>
</dbReference>
<keyword evidence="1 6" id="KW-0808">Transferase</keyword>
<dbReference type="SUPFAM" id="SSF89028">
    <property type="entry name" value="Cobalamin adenosyltransferase-like"/>
    <property type="match status" value="1"/>
</dbReference>
<gene>
    <name evidence="6" type="ORF">BJBARM4_0491</name>
</gene>
<evidence type="ECO:0000256" key="1">
    <source>
        <dbReference type="ARBA" id="ARBA00022679"/>
    </source>
</evidence>
<keyword evidence="4" id="KW-0175">Coiled coil</keyword>
<organism evidence="6 7">
    <name type="scientific">Candidatus Parvarchaeum acidiphilum ARMAN-4</name>
    <dbReference type="NCBI Taxonomy" id="662760"/>
    <lineage>
        <taxon>Archaea</taxon>
        <taxon>Candidatus Parvarchaeota</taxon>
        <taxon>Candidatus Parvarchaeum</taxon>
    </lineage>
</organism>
<dbReference type="PANTHER" id="PTHR12213:SF0">
    <property type="entry name" value="CORRINOID ADENOSYLTRANSFERASE MMAB"/>
    <property type="match status" value="1"/>
</dbReference>
<evidence type="ECO:0000313" key="6">
    <source>
        <dbReference type="EMBL" id="EEZ92870.1"/>
    </source>
</evidence>
<evidence type="ECO:0000256" key="2">
    <source>
        <dbReference type="ARBA" id="ARBA00022741"/>
    </source>
</evidence>
<dbReference type="Pfam" id="PF01923">
    <property type="entry name" value="Cob_adeno_trans"/>
    <property type="match status" value="1"/>
</dbReference>